<name>A0A5C3LXL8_9AGAR</name>
<evidence type="ECO:0000313" key="2">
    <source>
        <dbReference type="Proteomes" id="UP000308652"/>
    </source>
</evidence>
<dbReference type="EMBL" id="ML213607">
    <property type="protein sequence ID" value="TFK37670.1"/>
    <property type="molecule type" value="Genomic_DNA"/>
</dbReference>
<protein>
    <submittedName>
        <fullName evidence="1">Uncharacterized protein</fullName>
    </submittedName>
</protein>
<reference evidence="1 2" key="1">
    <citation type="journal article" date="2019" name="Nat. Ecol. Evol.">
        <title>Megaphylogeny resolves global patterns of mushroom evolution.</title>
        <authorList>
            <person name="Varga T."/>
            <person name="Krizsan K."/>
            <person name="Foldi C."/>
            <person name="Dima B."/>
            <person name="Sanchez-Garcia M."/>
            <person name="Sanchez-Ramirez S."/>
            <person name="Szollosi G.J."/>
            <person name="Szarkandi J.G."/>
            <person name="Papp V."/>
            <person name="Albert L."/>
            <person name="Andreopoulos W."/>
            <person name="Angelini C."/>
            <person name="Antonin V."/>
            <person name="Barry K.W."/>
            <person name="Bougher N.L."/>
            <person name="Buchanan P."/>
            <person name="Buyck B."/>
            <person name="Bense V."/>
            <person name="Catcheside P."/>
            <person name="Chovatia M."/>
            <person name="Cooper J."/>
            <person name="Damon W."/>
            <person name="Desjardin D."/>
            <person name="Finy P."/>
            <person name="Geml J."/>
            <person name="Haridas S."/>
            <person name="Hughes K."/>
            <person name="Justo A."/>
            <person name="Karasinski D."/>
            <person name="Kautmanova I."/>
            <person name="Kiss B."/>
            <person name="Kocsube S."/>
            <person name="Kotiranta H."/>
            <person name="LaButti K.M."/>
            <person name="Lechner B.E."/>
            <person name="Liimatainen K."/>
            <person name="Lipzen A."/>
            <person name="Lukacs Z."/>
            <person name="Mihaltcheva S."/>
            <person name="Morgado L.N."/>
            <person name="Niskanen T."/>
            <person name="Noordeloos M.E."/>
            <person name="Ohm R.A."/>
            <person name="Ortiz-Santana B."/>
            <person name="Ovrebo C."/>
            <person name="Racz N."/>
            <person name="Riley R."/>
            <person name="Savchenko A."/>
            <person name="Shiryaev A."/>
            <person name="Soop K."/>
            <person name="Spirin V."/>
            <person name="Szebenyi C."/>
            <person name="Tomsovsky M."/>
            <person name="Tulloss R.E."/>
            <person name="Uehling J."/>
            <person name="Grigoriev I.V."/>
            <person name="Vagvolgyi C."/>
            <person name="Papp T."/>
            <person name="Martin F.M."/>
            <person name="Miettinen O."/>
            <person name="Hibbett D.S."/>
            <person name="Nagy L.G."/>
        </authorList>
    </citation>
    <scope>NUCLEOTIDE SEQUENCE [LARGE SCALE GENOMIC DNA]</scope>
    <source>
        <strain evidence="1 2">CBS 166.37</strain>
    </source>
</reference>
<dbReference type="Proteomes" id="UP000308652">
    <property type="component" value="Unassembled WGS sequence"/>
</dbReference>
<keyword evidence="2" id="KW-1185">Reference proteome</keyword>
<dbReference type="AlphaFoldDB" id="A0A5C3LXL8"/>
<accession>A0A5C3LXL8</accession>
<evidence type="ECO:0000313" key="1">
    <source>
        <dbReference type="EMBL" id="TFK37670.1"/>
    </source>
</evidence>
<sequence>MFIPKCRLADFYVFLAVSSCYSPFYYLTTPYIHAARLHTSHYPIHHSIFCCITSGNERKRQFCFNRWFSLFLMV</sequence>
<gene>
    <name evidence="1" type="ORF">BDQ12DRAFT_685081</name>
</gene>
<organism evidence="1 2">
    <name type="scientific">Crucibulum laeve</name>
    <dbReference type="NCBI Taxonomy" id="68775"/>
    <lineage>
        <taxon>Eukaryota</taxon>
        <taxon>Fungi</taxon>
        <taxon>Dikarya</taxon>
        <taxon>Basidiomycota</taxon>
        <taxon>Agaricomycotina</taxon>
        <taxon>Agaricomycetes</taxon>
        <taxon>Agaricomycetidae</taxon>
        <taxon>Agaricales</taxon>
        <taxon>Agaricineae</taxon>
        <taxon>Nidulariaceae</taxon>
        <taxon>Crucibulum</taxon>
    </lineage>
</organism>
<proteinExistence type="predicted"/>